<feature type="active site" evidence="8">
    <location>
        <position position="578"/>
    </location>
</feature>
<dbReference type="PRINTS" id="PR00830">
    <property type="entry name" value="ENDOLAPTASE"/>
</dbReference>
<organism evidence="10 11">
    <name type="scientific">Caulochytrium protostelioides</name>
    <dbReference type="NCBI Taxonomy" id="1555241"/>
    <lineage>
        <taxon>Eukaryota</taxon>
        <taxon>Fungi</taxon>
        <taxon>Fungi incertae sedis</taxon>
        <taxon>Chytridiomycota</taxon>
        <taxon>Chytridiomycota incertae sedis</taxon>
        <taxon>Chytridiomycetes</taxon>
        <taxon>Caulochytriales</taxon>
        <taxon>Caulochytriaceae</taxon>
        <taxon>Caulochytrium</taxon>
    </lineage>
</organism>
<dbReference type="AlphaFoldDB" id="A0A4P9X694"/>
<gene>
    <name evidence="10" type="ORF">CXG81DRAFT_13131</name>
</gene>
<feature type="non-terminal residue" evidence="10">
    <location>
        <position position="1"/>
    </location>
</feature>
<evidence type="ECO:0000256" key="7">
    <source>
        <dbReference type="ARBA" id="ARBA00023016"/>
    </source>
</evidence>
<evidence type="ECO:0000313" key="11">
    <source>
        <dbReference type="Proteomes" id="UP000274922"/>
    </source>
</evidence>
<evidence type="ECO:0000256" key="8">
    <source>
        <dbReference type="PROSITE-ProRule" id="PRU01122"/>
    </source>
</evidence>
<dbReference type="PROSITE" id="PS01046">
    <property type="entry name" value="LON_SER"/>
    <property type="match status" value="1"/>
</dbReference>
<dbReference type="Gene3D" id="3.30.230.10">
    <property type="match status" value="1"/>
</dbReference>
<keyword evidence="3" id="KW-0547">Nucleotide-binding</keyword>
<evidence type="ECO:0000256" key="1">
    <source>
        <dbReference type="ARBA" id="ARBA00022490"/>
    </source>
</evidence>
<keyword evidence="7" id="KW-0346">Stress response</keyword>
<comment type="similarity">
    <text evidence="8">Belongs to the peptidase S16 family.</text>
</comment>
<dbReference type="InterPro" id="IPR003593">
    <property type="entry name" value="AAA+_ATPase"/>
</dbReference>
<dbReference type="GO" id="GO:0016887">
    <property type="term" value="F:ATP hydrolysis activity"/>
    <property type="evidence" value="ECO:0007669"/>
    <property type="project" value="InterPro"/>
</dbReference>
<proteinExistence type="inferred from homology"/>
<dbReference type="GO" id="GO:0004176">
    <property type="term" value="F:ATP-dependent peptidase activity"/>
    <property type="evidence" value="ECO:0007669"/>
    <property type="project" value="UniProtKB-UniRule"/>
</dbReference>
<dbReference type="InterPro" id="IPR008269">
    <property type="entry name" value="Lon_proteolytic"/>
</dbReference>
<dbReference type="SUPFAM" id="SSF52540">
    <property type="entry name" value="P-loop containing nucleoside triphosphate hydrolases"/>
    <property type="match status" value="1"/>
</dbReference>
<dbReference type="Pfam" id="PF22667">
    <property type="entry name" value="Lon_lid"/>
    <property type="match status" value="1"/>
</dbReference>
<evidence type="ECO:0000256" key="4">
    <source>
        <dbReference type="ARBA" id="ARBA00022801"/>
    </source>
</evidence>
<evidence type="ECO:0000256" key="5">
    <source>
        <dbReference type="ARBA" id="ARBA00022825"/>
    </source>
</evidence>
<dbReference type="InterPro" id="IPR014721">
    <property type="entry name" value="Ribsml_uS5_D2-typ_fold_subgr"/>
</dbReference>
<dbReference type="Gene3D" id="1.20.58.1480">
    <property type="match status" value="1"/>
</dbReference>
<dbReference type="Pfam" id="PF05362">
    <property type="entry name" value="Lon_C"/>
    <property type="match status" value="1"/>
</dbReference>
<dbReference type="GO" id="GO:0006508">
    <property type="term" value="P:proteolysis"/>
    <property type="evidence" value="ECO:0007669"/>
    <property type="project" value="UniProtKB-KW"/>
</dbReference>
<dbReference type="InterPro" id="IPR027417">
    <property type="entry name" value="P-loop_NTPase"/>
</dbReference>
<evidence type="ECO:0000256" key="6">
    <source>
        <dbReference type="ARBA" id="ARBA00022840"/>
    </source>
</evidence>
<dbReference type="InterPro" id="IPR008268">
    <property type="entry name" value="Peptidase_S16_AS"/>
</dbReference>
<evidence type="ECO:0000259" key="9">
    <source>
        <dbReference type="PROSITE" id="PS51786"/>
    </source>
</evidence>
<protein>
    <recommendedName>
        <fullName evidence="9">Lon proteolytic domain-containing protein</fullName>
    </recommendedName>
</protein>
<feature type="active site" evidence="8">
    <location>
        <position position="535"/>
    </location>
</feature>
<dbReference type="Pfam" id="PF00004">
    <property type="entry name" value="AAA"/>
    <property type="match status" value="1"/>
</dbReference>
<evidence type="ECO:0000256" key="2">
    <source>
        <dbReference type="ARBA" id="ARBA00022670"/>
    </source>
</evidence>
<feature type="domain" description="Lon proteolytic" evidence="9">
    <location>
        <begin position="447"/>
        <end position="629"/>
    </location>
</feature>
<dbReference type="FunFam" id="3.30.230.10:FF:000019">
    <property type="entry name" value="Lon protease homolog 2, peroxisomal"/>
    <property type="match status" value="1"/>
</dbReference>
<keyword evidence="6" id="KW-0067">ATP-binding</keyword>
<accession>A0A4P9X694</accession>
<dbReference type="PANTHER" id="PTHR10046">
    <property type="entry name" value="ATP DEPENDENT LON PROTEASE FAMILY MEMBER"/>
    <property type="match status" value="1"/>
</dbReference>
<dbReference type="InterPro" id="IPR004815">
    <property type="entry name" value="Lon_bac/euk-typ"/>
</dbReference>
<keyword evidence="5 8" id="KW-0720">Serine protease</keyword>
<dbReference type="InterPro" id="IPR027065">
    <property type="entry name" value="Lon_Prtase"/>
</dbReference>
<dbReference type="FunFam" id="3.40.50.300:FF:000382">
    <property type="entry name" value="Lon protease homolog 2, peroxisomal"/>
    <property type="match status" value="1"/>
</dbReference>
<dbReference type="GO" id="GO:0005524">
    <property type="term" value="F:ATP binding"/>
    <property type="evidence" value="ECO:0007669"/>
    <property type="project" value="UniProtKB-KW"/>
</dbReference>
<dbReference type="SMART" id="SM00382">
    <property type="entry name" value="AAA"/>
    <property type="match status" value="1"/>
</dbReference>
<dbReference type="Gene3D" id="1.10.8.60">
    <property type="match status" value="1"/>
</dbReference>
<dbReference type="GO" id="GO:0030163">
    <property type="term" value="P:protein catabolic process"/>
    <property type="evidence" value="ECO:0007669"/>
    <property type="project" value="InterPro"/>
</dbReference>
<dbReference type="Gene3D" id="1.20.5.5270">
    <property type="match status" value="1"/>
</dbReference>
<dbReference type="GO" id="GO:0004252">
    <property type="term" value="F:serine-type endopeptidase activity"/>
    <property type="evidence" value="ECO:0007669"/>
    <property type="project" value="UniProtKB-UniRule"/>
</dbReference>
<dbReference type="EMBL" id="ML014212">
    <property type="protein sequence ID" value="RKP00511.1"/>
    <property type="molecule type" value="Genomic_DNA"/>
</dbReference>
<dbReference type="InterPro" id="IPR020568">
    <property type="entry name" value="Ribosomal_Su5_D2-typ_SF"/>
</dbReference>
<dbReference type="CDD" id="cd19500">
    <property type="entry name" value="RecA-like_Lon"/>
    <property type="match status" value="1"/>
</dbReference>
<dbReference type="OrthoDB" id="2411602at2759"/>
<dbReference type="SUPFAM" id="SSF54211">
    <property type="entry name" value="Ribosomal protein S5 domain 2-like"/>
    <property type="match status" value="1"/>
</dbReference>
<dbReference type="PROSITE" id="PS51786">
    <property type="entry name" value="LON_PROTEOLYTIC"/>
    <property type="match status" value="1"/>
</dbReference>
<dbReference type="NCBIfam" id="TIGR00763">
    <property type="entry name" value="lon"/>
    <property type="match status" value="1"/>
</dbReference>
<dbReference type="FunFam" id="1.20.5.5270:FF:000002">
    <property type="entry name" value="Lon protease homolog"/>
    <property type="match status" value="1"/>
</dbReference>
<dbReference type="InterPro" id="IPR003959">
    <property type="entry name" value="ATPase_AAA_core"/>
</dbReference>
<keyword evidence="1" id="KW-0963">Cytoplasm</keyword>
<evidence type="ECO:0000256" key="3">
    <source>
        <dbReference type="ARBA" id="ARBA00022741"/>
    </source>
</evidence>
<dbReference type="InterPro" id="IPR054594">
    <property type="entry name" value="Lon_lid"/>
</dbReference>
<dbReference type="Gene3D" id="3.40.50.300">
    <property type="entry name" value="P-loop containing nucleotide triphosphate hydrolases"/>
    <property type="match status" value="1"/>
</dbReference>
<keyword evidence="2 8" id="KW-0645">Protease</keyword>
<name>A0A4P9X694_9FUNG</name>
<dbReference type="Proteomes" id="UP000274922">
    <property type="component" value="Unassembled WGS sequence"/>
</dbReference>
<sequence>LLATARPGALADLVAGMLDLAPDERLRLLQQTDVTARLRDVHAHIRRQIEVLKISRQLQNRVENTLGKRQREAYLRQQLEAIRKELGDVDDDDDDGGGGGSDRQLAATLSAAQLPPEARQAADRELRRLRRIGPSLAEHQVIRTYLEWLAALPWTTQTEDVDHLAAARQRLDADHFGLEPVKRRMVAYLAVRKLNPSVKSPILCLQGAPGVGKTSLGRSIADALGRRFYRVSLGGVRDEAEIRGHRRTYVGAMPGMLVQALRRCGSSNPVIVLDEIDKIGRDARGDPAAALLEVLDPEQNHAFVDHYLGVPVDLSQVLFIATANVDDAIPAPLLDRMEVIRLPGYTHPEKVQIARRYLLPKQIAQHGLTDAHLSVTDPALMALVARYTREAGVRQLERALAAVCRTVAVDVVAASEAAESADAVTAAPRVEAILGAPLYDEEIASRGTQPGVATGLAWTFSGSGGLLFIEATQTPGSGRFHLTGKLGDVIKESARLAMTWVQANGGRLGITRALMRTWDIHIHFPSGAIPKDGPSAGVTIATALVSLFKDVAVSDHTAMTGEITLRGQVLPVGGIKEKLLAAHRGGVRRIILPHRNARDLDDVPAAVRDDMDIVLARTMDDVLRAALPPTCWPAGALAAVAPPSRGSRL</sequence>
<keyword evidence="4 8" id="KW-0378">Hydrolase</keyword>
<evidence type="ECO:0000313" key="10">
    <source>
        <dbReference type="EMBL" id="RKP00511.1"/>
    </source>
</evidence>
<reference evidence="11" key="1">
    <citation type="journal article" date="2018" name="Nat. Microbiol.">
        <title>Leveraging single-cell genomics to expand the fungal tree of life.</title>
        <authorList>
            <person name="Ahrendt S.R."/>
            <person name="Quandt C.A."/>
            <person name="Ciobanu D."/>
            <person name="Clum A."/>
            <person name="Salamov A."/>
            <person name="Andreopoulos B."/>
            <person name="Cheng J.F."/>
            <person name="Woyke T."/>
            <person name="Pelin A."/>
            <person name="Henrissat B."/>
            <person name="Reynolds N.K."/>
            <person name="Benny G.L."/>
            <person name="Smith M.E."/>
            <person name="James T.Y."/>
            <person name="Grigoriev I.V."/>
        </authorList>
    </citation>
    <scope>NUCLEOTIDE SEQUENCE [LARGE SCALE GENOMIC DNA]</scope>
    <source>
        <strain evidence="11">ATCC 52028</strain>
    </source>
</reference>
<keyword evidence="11" id="KW-1185">Reference proteome</keyword>
<dbReference type="STRING" id="1555241.A0A4P9X694"/>